<dbReference type="InterPro" id="IPR019594">
    <property type="entry name" value="Glu/Gly-bd"/>
</dbReference>
<evidence type="ECO:0000256" key="14">
    <source>
        <dbReference type="ARBA" id="ARBA00034100"/>
    </source>
</evidence>
<dbReference type="SUPFAM" id="SSF53822">
    <property type="entry name" value="Periplasmic binding protein-like I"/>
    <property type="match status" value="1"/>
</dbReference>
<dbReference type="PRINTS" id="PR00177">
    <property type="entry name" value="NMDARECEPTOR"/>
</dbReference>
<dbReference type="Pfam" id="PF10613">
    <property type="entry name" value="Lig_chan-Glu_bd"/>
    <property type="match status" value="1"/>
</dbReference>
<proteinExistence type="evidence at transcript level"/>
<dbReference type="InterPro" id="IPR001508">
    <property type="entry name" value="Iono_Glu_rcpt_met"/>
</dbReference>
<feature type="binding site" evidence="15">
    <location>
        <position position="591"/>
    </location>
    <ligand>
        <name>L-glutamate</name>
        <dbReference type="ChEBI" id="CHEBI:29985"/>
    </ligand>
</feature>
<name>A0A2S1WLZ7_9ANNE</name>
<dbReference type="InterPro" id="IPR028082">
    <property type="entry name" value="Peripla_BP_I"/>
</dbReference>
<dbReference type="Pfam" id="PF00060">
    <property type="entry name" value="Lig_chan"/>
    <property type="match status" value="1"/>
</dbReference>
<feature type="binding site" evidence="15">
    <location>
        <position position="769"/>
    </location>
    <ligand>
        <name>L-glutamate</name>
        <dbReference type="ChEBI" id="CHEBI:29985"/>
    </ligand>
</feature>
<keyword evidence="7" id="KW-0406">Ion transport</keyword>
<evidence type="ECO:0000256" key="13">
    <source>
        <dbReference type="ARBA" id="ARBA00023303"/>
    </source>
</evidence>
<dbReference type="GO" id="GO:0045211">
    <property type="term" value="C:postsynaptic membrane"/>
    <property type="evidence" value="ECO:0007669"/>
    <property type="project" value="UniProtKB-SubCell"/>
</dbReference>
<feature type="site" description="Crucial to convey clamshell closure to channel opening" evidence="16">
    <location>
        <position position="748"/>
    </location>
</feature>
<dbReference type="SMART" id="SM00079">
    <property type="entry name" value="PBPe"/>
    <property type="match status" value="1"/>
</dbReference>
<keyword evidence="11" id="KW-0628">Postsynaptic cell membrane</keyword>
<feature type="domain" description="Ionotropic glutamate receptor L-glutamate and glycine-binding" evidence="21">
    <location>
        <begin position="521"/>
        <end position="582"/>
    </location>
</feature>
<evidence type="ECO:0000256" key="1">
    <source>
        <dbReference type="ARBA" id="ARBA00004651"/>
    </source>
</evidence>
<evidence type="ECO:0000256" key="17">
    <source>
        <dbReference type="PIRSR" id="PIRSR601508-3"/>
    </source>
</evidence>
<dbReference type="Gene3D" id="1.10.287.70">
    <property type="match status" value="1"/>
</dbReference>
<evidence type="ECO:0000256" key="7">
    <source>
        <dbReference type="ARBA" id="ARBA00023065"/>
    </source>
</evidence>
<keyword evidence="9 22" id="KW-0675">Receptor</keyword>
<dbReference type="Pfam" id="PF01094">
    <property type="entry name" value="ANF_receptor"/>
    <property type="match status" value="1"/>
</dbReference>
<dbReference type="GO" id="GO:0015276">
    <property type="term" value="F:ligand-gated monoatomic ion channel activity"/>
    <property type="evidence" value="ECO:0007669"/>
    <property type="project" value="InterPro"/>
</dbReference>
<evidence type="ECO:0000256" key="11">
    <source>
        <dbReference type="ARBA" id="ARBA00023257"/>
    </source>
</evidence>
<dbReference type="Gene3D" id="3.40.50.2300">
    <property type="match status" value="2"/>
</dbReference>
<dbReference type="CDD" id="cd06380">
    <property type="entry name" value="PBP1_iGluR_AMPA"/>
    <property type="match status" value="1"/>
</dbReference>
<keyword evidence="8 19" id="KW-0472">Membrane</keyword>
<evidence type="ECO:0000256" key="10">
    <source>
        <dbReference type="ARBA" id="ARBA00023180"/>
    </source>
</evidence>
<keyword evidence="6" id="KW-0770">Synapse</keyword>
<dbReference type="InterPro" id="IPR001828">
    <property type="entry name" value="ANF_lig-bd_rcpt"/>
</dbReference>
<feature type="compositionally biased region" description="Low complexity" evidence="18">
    <location>
        <begin position="975"/>
        <end position="990"/>
    </location>
</feature>
<keyword evidence="3" id="KW-1003">Cell membrane</keyword>
<evidence type="ECO:0000256" key="6">
    <source>
        <dbReference type="ARBA" id="ARBA00023018"/>
    </source>
</evidence>
<dbReference type="SMART" id="SM00918">
    <property type="entry name" value="Lig_chan-Glu_bd"/>
    <property type="match status" value="1"/>
</dbReference>
<organism evidence="22">
    <name type="scientific">Hirudo verbana</name>
    <dbReference type="NCBI Taxonomy" id="311461"/>
    <lineage>
        <taxon>Eukaryota</taxon>
        <taxon>Metazoa</taxon>
        <taxon>Spiralia</taxon>
        <taxon>Lophotrochozoa</taxon>
        <taxon>Annelida</taxon>
        <taxon>Clitellata</taxon>
        <taxon>Hirudinea</taxon>
        <taxon>Hirudinida</taxon>
        <taxon>Hirudiniformes</taxon>
        <taxon>Hirudinidae</taxon>
        <taxon>Hirudo</taxon>
    </lineage>
</organism>
<evidence type="ECO:0000256" key="19">
    <source>
        <dbReference type="SAM" id="Phobius"/>
    </source>
</evidence>
<dbReference type="Gene3D" id="3.40.190.10">
    <property type="entry name" value="Periplasmic binding protein-like II"/>
    <property type="match status" value="2"/>
</dbReference>
<feature type="disulfide bond" evidence="17">
    <location>
        <begin position="832"/>
        <end position="887"/>
    </location>
</feature>
<dbReference type="FunFam" id="1.10.287.70:FF:000067">
    <property type="entry name" value="glutamate receptor 2 isoform X1"/>
    <property type="match status" value="1"/>
</dbReference>
<feature type="binding site" evidence="15">
    <location>
        <position position="593"/>
    </location>
    <ligand>
        <name>L-glutamate</name>
        <dbReference type="ChEBI" id="CHEBI:29985"/>
    </ligand>
</feature>
<keyword evidence="17" id="KW-1015">Disulfide bond</keyword>
<sequence length="1026" mass="115574">MKNLRHVQNVGSAWSNSLPILFLAVFVQVVVNFGWSAASQIHSKRIPIGAIFPRAAHSFHIKSAFRHELERHNLTSQANIFRLERLETEAHPHDDYGVSRAICSLISKGSFLLFGQLDRSSFSTVRDFTSALNMPYVTIGSPSNYNFLSYYIGEPATTAHSRTSDRLQPHVLPQLHQLQSQQRPQSVDNDNFLLYLRPSYDRALIDVILDYKWPKIFYVYDNFEGLYRLEKLYQIKNRPNSTMKIESVRLSNVDDSYMVLRHMDSFEPAGTNKYIVLDLSTEEALVSVLKQIQAVGMNRGGYHYLLGGIAFDEIDVDDFKHGGVNITGFSLINRTETAARMVEAEWLKLNSSNWPGAGNESKLKLEAALAMDAVTVMTRALGNMLTSNPDEFRDIFRRGLLYGNLGTPCRTDERAPWEKGQAIMRNLKEVNLHGITGLISFDEVGHRKDYTLGVYELTLNSDIKEIATWHYSRGLTKVGPPEKSEPDEKFEGEPLNRTRIVTTIISPPFLYKKRVEHVGVPPTSDRLGPNGLQWFEGYCAELTVTLAELVGFDFELKLVEDSKYGAKIDNGTWNGMVGELATKKADLSVAPLTISSIRERVIDFSKPFMNLGISIMIKKPEKQKPGVFSFMDPLAYDIWACIVISYLAVSFVLFLVSRFSPYEWQMDDSKDCPDTAVVMPSYTNDFTVLNSLWFSLAAFMRQGCDISPRSLSGRVVGSAWWFFTLIIISSYTANLAAFLTIERMLTPIQGADDLAKQREIMYGTLDAGSTKDFFRNSKISTYEAMWEFMSNNVDVFVKSTEDGVDRVRSSKGKYAFLLESTMNDYYNQKKPCNTMKVGGDLDSKGYGVATPIGSDLREPIGLAILQLLEKGYLAKLHKKWWYDKGECVPEDTKGGSSSQSALTLSNVAGIFYILIGGLGLSMLTSLLEFIYKSKREILKQKKTFTEASRPKTRMSTGSTPDRENGGLAKGEYPLSQQVHQQPYHHQQQQQHQDDSHHLLHHHHPSAQGEAGFPANQRPAHTAIVLV</sequence>
<comment type="subcellular location">
    <subcellularLocation>
        <location evidence="1">Cell membrane</location>
        <topology evidence="1">Multi-pass membrane protein</topology>
    </subcellularLocation>
    <subcellularLocation>
        <location evidence="14">Postsynaptic cell membrane</location>
    </subcellularLocation>
</comment>
<evidence type="ECO:0000256" key="12">
    <source>
        <dbReference type="ARBA" id="ARBA00023286"/>
    </source>
</evidence>
<dbReference type="AlphaFoldDB" id="A0A2S1WLZ7"/>
<protein>
    <submittedName>
        <fullName evidence="22">Putative ionotropic glutamate receptor kainate-like 5</fullName>
    </submittedName>
</protein>
<feature type="binding site" evidence="15">
    <location>
        <position position="819"/>
    </location>
    <ligand>
        <name>L-glutamate</name>
        <dbReference type="ChEBI" id="CHEBI:29985"/>
    </ligand>
</feature>
<feature type="transmembrane region" description="Helical" evidence="19">
    <location>
        <begin position="20"/>
        <end position="38"/>
    </location>
</feature>
<evidence type="ECO:0000256" key="8">
    <source>
        <dbReference type="ARBA" id="ARBA00023136"/>
    </source>
</evidence>
<evidence type="ECO:0000256" key="4">
    <source>
        <dbReference type="ARBA" id="ARBA00022692"/>
    </source>
</evidence>
<evidence type="ECO:0000256" key="3">
    <source>
        <dbReference type="ARBA" id="ARBA00022475"/>
    </source>
</evidence>
<feature type="binding site" evidence="15">
    <location>
        <position position="598"/>
    </location>
    <ligand>
        <name>L-glutamate</name>
        <dbReference type="ChEBI" id="CHEBI:29985"/>
    </ligand>
</feature>
<evidence type="ECO:0000256" key="2">
    <source>
        <dbReference type="ARBA" id="ARBA00022448"/>
    </source>
</evidence>
<accession>A0A2S1WLZ7</accession>
<dbReference type="FunFam" id="3.40.190.10:FF:000087">
    <property type="entry name" value="glutamate receptor 4 isoform X2"/>
    <property type="match status" value="1"/>
</dbReference>
<dbReference type="FunFam" id="3.40.190.10:FF:000024">
    <property type="entry name" value="Glutamate receptor, ionotropic, delta 1"/>
    <property type="match status" value="1"/>
</dbReference>
<evidence type="ECO:0000256" key="18">
    <source>
        <dbReference type="SAM" id="MobiDB-lite"/>
    </source>
</evidence>
<keyword evidence="13" id="KW-0407">Ion channel</keyword>
<evidence type="ECO:0000256" key="9">
    <source>
        <dbReference type="ARBA" id="ARBA00023170"/>
    </source>
</evidence>
<reference evidence="22" key="1">
    <citation type="submission" date="2018-02" db="EMBL/GenBank/DDBJ databases">
        <title>Hirudo verbana central nervous system transcriptome analysis of ion channel and receptor content.</title>
        <authorList>
            <person name="Northcutt A.J."/>
            <person name="Schulz D.J."/>
            <person name="Mesce K.A."/>
        </authorList>
    </citation>
    <scope>NUCLEOTIDE SEQUENCE</scope>
</reference>
<dbReference type="SUPFAM" id="SSF81324">
    <property type="entry name" value="Voltage-gated potassium channels"/>
    <property type="match status" value="1"/>
</dbReference>
<feature type="site" description="Interaction with the cone snail toxin Con-ikot-ikot" evidence="16">
    <location>
        <position position="775"/>
    </location>
</feature>
<keyword evidence="4 19" id="KW-0812">Transmembrane</keyword>
<evidence type="ECO:0000256" key="15">
    <source>
        <dbReference type="PIRSR" id="PIRSR601508-1"/>
    </source>
</evidence>
<feature type="region of interest" description="Disordered" evidence="18">
    <location>
        <begin position="942"/>
        <end position="1014"/>
    </location>
</feature>
<dbReference type="InterPro" id="IPR015683">
    <property type="entry name" value="Ionotropic_Glu_rcpt"/>
</dbReference>
<dbReference type="InterPro" id="IPR001320">
    <property type="entry name" value="Iontro_rcpt_C"/>
</dbReference>
<keyword evidence="12" id="KW-1071">Ligand-gated ion channel</keyword>
<keyword evidence="5 19" id="KW-1133">Transmembrane helix</keyword>
<evidence type="ECO:0000259" key="21">
    <source>
        <dbReference type="SMART" id="SM00918"/>
    </source>
</evidence>
<keyword evidence="2" id="KW-0813">Transport</keyword>
<feature type="binding site" evidence="15">
    <location>
        <position position="770"/>
    </location>
    <ligand>
        <name>L-glutamate</name>
        <dbReference type="ChEBI" id="CHEBI:29985"/>
    </ligand>
</feature>
<evidence type="ECO:0000256" key="5">
    <source>
        <dbReference type="ARBA" id="ARBA00022989"/>
    </source>
</evidence>
<evidence type="ECO:0000256" key="16">
    <source>
        <dbReference type="PIRSR" id="PIRSR601508-2"/>
    </source>
</evidence>
<feature type="transmembrane region" description="Helical" evidence="19">
    <location>
        <begin position="909"/>
        <end position="931"/>
    </location>
</feature>
<evidence type="ECO:0000259" key="20">
    <source>
        <dbReference type="SMART" id="SM00079"/>
    </source>
</evidence>
<dbReference type="PANTHER" id="PTHR18966">
    <property type="entry name" value="IONOTROPIC GLUTAMATE RECEPTOR"/>
    <property type="match status" value="1"/>
</dbReference>
<evidence type="ECO:0000313" key="22">
    <source>
        <dbReference type="EMBL" id="AWJ68202.1"/>
    </source>
</evidence>
<dbReference type="EMBL" id="MG973349">
    <property type="protein sequence ID" value="AWJ68202.1"/>
    <property type="molecule type" value="mRNA"/>
</dbReference>
<dbReference type="SUPFAM" id="SSF53850">
    <property type="entry name" value="Periplasmic binding protein-like II"/>
    <property type="match status" value="1"/>
</dbReference>
<feature type="transmembrane region" description="Helical" evidence="19">
    <location>
        <begin position="720"/>
        <end position="741"/>
    </location>
</feature>
<feature type="transmembrane region" description="Helical" evidence="19">
    <location>
        <begin position="634"/>
        <end position="656"/>
    </location>
</feature>
<dbReference type="GO" id="GO:0038023">
    <property type="term" value="F:signaling receptor activity"/>
    <property type="evidence" value="ECO:0007669"/>
    <property type="project" value="InterPro"/>
</dbReference>
<keyword evidence="10" id="KW-0325">Glycoprotein</keyword>
<feature type="domain" description="Ionotropic glutamate receptor C-terminal" evidence="20">
    <location>
        <begin position="498"/>
        <end position="883"/>
    </location>
</feature>